<sequence length="140" mass="15828">MQRPIMTDERFLSVASEPAADTDEDRLVAVDLADTLAAHADSCVGMAANMIGERKRIIVFHDELTGRNMTMFNPRIVAHDGEYRTEEGCLSLAGMRPVVRYKRITVVYLSRRFRELTATFEGFTAQIIQHEIDHCEGILI</sequence>
<dbReference type="eggNOG" id="COG0242">
    <property type="taxonomic scope" value="Bacteria"/>
</dbReference>
<dbReference type="Pfam" id="PF01327">
    <property type="entry name" value="Pep_deformylase"/>
    <property type="match status" value="1"/>
</dbReference>
<dbReference type="AlphaFoldDB" id="A0A086ZZF9"/>
<dbReference type="InterPro" id="IPR036821">
    <property type="entry name" value="Peptide_deformylase_sf"/>
</dbReference>
<name>A0A086ZZF9_9BIFI</name>
<keyword evidence="2" id="KW-0378">Hydrolase</keyword>
<dbReference type="EC" id="3.5.1.88" evidence="2"/>
<gene>
    <name evidence="2" type="ORF">BCAL_1835</name>
</gene>
<dbReference type="PANTHER" id="PTHR10458">
    <property type="entry name" value="PEPTIDE DEFORMYLASE"/>
    <property type="match status" value="1"/>
</dbReference>
<evidence type="ECO:0000313" key="2">
    <source>
        <dbReference type="EMBL" id="KFI51909.1"/>
    </source>
</evidence>
<dbReference type="PANTHER" id="PTHR10458:SF22">
    <property type="entry name" value="PEPTIDE DEFORMYLASE"/>
    <property type="match status" value="1"/>
</dbReference>
<dbReference type="CDD" id="cd00487">
    <property type="entry name" value="Pep_deformylase"/>
    <property type="match status" value="1"/>
</dbReference>
<reference evidence="2 3" key="1">
    <citation type="submission" date="2014-03" db="EMBL/GenBank/DDBJ databases">
        <title>Genomics of Bifidobacteria.</title>
        <authorList>
            <person name="Ventura M."/>
            <person name="Milani C."/>
            <person name="Lugli G.A."/>
        </authorList>
    </citation>
    <scope>NUCLEOTIDE SEQUENCE [LARGE SCALE GENOMIC DNA]</scope>
    <source>
        <strain evidence="2 3">DSM 23973</strain>
    </source>
</reference>
<comment type="similarity">
    <text evidence="1">Belongs to the polypeptide deformylase family.</text>
</comment>
<dbReference type="EMBL" id="JGYS01000019">
    <property type="protein sequence ID" value="KFI51909.1"/>
    <property type="molecule type" value="Genomic_DNA"/>
</dbReference>
<dbReference type="NCBIfam" id="NF006670">
    <property type="entry name" value="PRK09218.1"/>
    <property type="match status" value="1"/>
</dbReference>
<dbReference type="InterPro" id="IPR023635">
    <property type="entry name" value="Peptide_deformylase"/>
</dbReference>
<dbReference type="GO" id="GO:0042586">
    <property type="term" value="F:peptide deformylase activity"/>
    <property type="evidence" value="ECO:0007669"/>
    <property type="project" value="UniProtKB-EC"/>
</dbReference>
<dbReference type="STRING" id="1437609.BCAL_1835"/>
<dbReference type="SUPFAM" id="SSF56420">
    <property type="entry name" value="Peptide deformylase"/>
    <property type="match status" value="1"/>
</dbReference>
<dbReference type="PRINTS" id="PR01576">
    <property type="entry name" value="PDEFORMYLASE"/>
</dbReference>
<comment type="caution">
    <text evidence="2">The sequence shown here is derived from an EMBL/GenBank/DDBJ whole genome shotgun (WGS) entry which is preliminary data.</text>
</comment>
<evidence type="ECO:0000313" key="3">
    <source>
        <dbReference type="Proteomes" id="UP000029072"/>
    </source>
</evidence>
<dbReference type="Proteomes" id="UP000029072">
    <property type="component" value="Unassembled WGS sequence"/>
</dbReference>
<protein>
    <submittedName>
        <fullName evidence="2">Peptide deformylase</fullName>
        <ecNumber evidence="2">3.5.1.88</ecNumber>
    </submittedName>
</protein>
<evidence type="ECO:0000256" key="1">
    <source>
        <dbReference type="ARBA" id="ARBA00010759"/>
    </source>
</evidence>
<dbReference type="PIRSF" id="PIRSF004749">
    <property type="entry name" value="Pep_def"/>
    <property type="match status" value="1"/>
</dbReference>
<proteinExistence type="inferred from homology"/>
<dbReference type="Gene3D" id="3.90.45.10">
    <property type="entry name" value="Peptide deformylase"/>
    <property type="match status" value="1"/>
</dbReference>
<organism evidence="2 3">
    <name type="scientific">Bifidobacterium callitrichos DSM 23973</name>
    <dbReference type="NCBI Taxonomy" id="1437609"/>
    <lineage>
        <taxon>Bacteria</taxon>
        <taxon>Bacillati</taxon>
        <taxon>Actinomycetota</taxon>
        <taxon>Actinomycetes</taxon>
        <taxon>Bifidobacteriales</taxon>
        <taxon>Bifidobacteriaceae</taxon>
        <taxon>Bifidobacterium</taxon>
    </lineage>
</organism>
<accession>A0A086ZZF9</accession>
<dbReference type="RefSeq" id="WP_043164061.1">
    <property type="nucleotide sequence ID" value="NZ_JDUV01000002.1"/>
</dbReference>
<dbReference type="OrthoDB" id="9804313at2"/>